<evidence type="ECO:0000256" key="3">
    <source>
        <dbReference type="ARBA" id="ARBA00005848"/>
    </source>
</evidence>
<sequence>MKKVHIAPKDKSFIAQRSSAEVSLVRAVSLGAVMATLLSSVSPVFASHLSSTGSTVQSAESIVQSVSAGVVSVKAGSGRVSGRAGVANGGRSCGVDQVISRSSSRSGKKISAKEQYKKLTSNQLSDGSGDYSFESSCGADASVNALKSASARSLIDVDVAKGDWLLEENNTINWSVNTRSVNTTGARVAGGQTRELPGAIVPAVFRCSQDFFHYRYSLCIGVNNYLNTDNSSIAADEGILLGSDIRMDHIRNTGEERFGYDPRYDGINTNDTNMWWKGNKVEVVIGQTSKWYMPAIKTRQIAGISAGHEDSDVINVGQLKAFQRWRNEGIFSISALQSGGVESEVYGVGLMKGLSLDGKNGIIVSAERSGIDDTLMVTMSTSMQLVRQGSIGIKKTDISLSNIGFNVGQKGVKNVAPVELSAESKDVVTGAQYDQVKEEFGGVRANTAHMEQGVKDFGVSVNALLEGGANISEGGTPIYTIQGDGRKGIEEAFKEVDNVLTGLSGKLDDFENSGVGRLMGRGESGAVTIGAKVEGTEISIANKDGGSRKLTGLAEGKVDKNSTDAITGAQLHERDKTIKGLNGTIGQVGENVTKLADNLNTALGGDANVLAGKAPTYKILGNNDEGYKGVEAAFKGVDGKLTELEGKIDGVTGTANNALVAQDPSLHIITIGGKAEGDKISITNSKEEARTLTGLKDGELKEGSKDAVTGAQLHKIGGDINKYLGGGANVLENTPPKYTIQTKDHKDIGSAFAGVDTSLTQLSSRIGKVEENNLVAQGELQGESNVITIGKEVDGDKISLTNSKEEHRVLSGVADGDISAKSTDAVSGKQLYKLDQSVEKLKSSAEGVEGNIASFNKNLNVYLGGGADVLNGTAPTYTIQTKKHNNIASAFEGVDGKLTELKDKIGKVEENNLVKQDQDEESKLITIGKEVDGTEVSLINSKEERRVLSGVAEGDISAKSTDAVSGKQLYKLDQSVKKLKSSAEGVEGNIASFDEHLNTYLGGGDVLNGRAPTYTIQTEDHKDIKSAFKGVDTSLTQLIEDVKGVTDKVNNSLVKQEGSSITIGGKVGGNEILVASSEGLRKLTGLAEGDVSDKSTEAVTGKQLHDVKQSAKDLTETVSGVQKNITEFNENITKSLGGGADVLNGTAPTYMIQGDGRKGIADAFAGVDEKLAQLTVKVGQAESGLEYDGFVAQDPSSHIITIGKEVDGDKISILNNEERVRVLSGLKDGKLSAESTEAVTGNQLYQTGQTVEQLSGTVKKVEGNIATFDEHLNTYLGGGADVLKGIAPTYIIQKQGHNDIASAFDGVSSSLKELSAKAGETTLSLKARMEDEKLVAQGELQGELNVITIGKEVDGDKISLTNSKEEHRVLSGVADGDLSAKSTEAVTGNQLYKLDQSVEKLSSSAKKVEGNIASFDEHLNTYLGGGADVLNGTAPTYSIQGDGHNNIASAFEGVGEKIDDLTQKVGGTTLSLQARMEDEKLVEQDAVSKLITIGKDVEGTEVSITNSKGERRVLSGVAEGDISAKSTDAVSGKQLYKLDQSVEKLSSSAEGVQGNIASFDKHLNTYLGGGADVLNGRAPTYTIQTKKHNDIKSAFDGIDTSLTGLADRIENVASGEASGGVAGNDLVEQNSGTDLIIIGAKTEGMEINIANNEKAPRTLSGVVEGELSAESTEAVTGNQLYQTGQTVEQLSGTVKKVEGNIATFDEHLNTYLGGGADVLKGIAPTYIIQKQGHNDIASAFDGVSSSLKELSAKAGETTLSLKARMEDEKLVAQGELQGELNVITIGKEVDGDKISLTNSKEEHRVLSGVADGDLSAKSTEAVTGNQLYKLDQSVEKLSSSAKKVEGNIASFDEHLNTYLGGGADVLNGTAPTYSIQGDGHNNIASAFEGVGEKIDDLTQKVGGTTLSLQARMEDEKLVEQDAVSKLITIGKDVEGTEVSITNSKEERRVLSGVAEGDISAKSTDVVSGKQLYKLDQSVEKLSSSAEGVQGNIASFDEHLNTYLGGGADVLNGRAPTYTIQTKKHNDIKSAFDGIDTSLTGLADRIENVASGEASGGVAGNDLVEQNSGTDLIIIGAKTEGMEINIANNEKAPRTLSGLKDGKLSAESTEAVTGNQLYEMNTTIAQYFDGGADVLNDITPTFMITNFGAQGKNGEQTYHNVADAFGAINTSMSGLNDRVQQVENQSSGSLNWNTDKGAYSASHNNQDNQPDKITNVAKEDIEEGSTNVVTGHQLWETNEKFGKVENKVDTLIGGIVTYDKDTDGSKMNSITLVGVKDGDPVLIDNVADGKIEEGSKQAVNGGQVHDYTKEQMDLVLADANKYTDEKIQNIKNIENIPNDIMTQANAYTDIKFNTLSSEVEKAQKEARQAAAINLAVSNLRYNNTAGKFSIAFGGGVWRSQSAFAFGAGYTSEDGSIRSNISATTTGGHWGIGAGLSLMLK</sequence>
<comment type="subcellular location">
    <subcellularLocation>
        <location evidence="2">Cell outer membrane</location>
    </subcellularLocation>
    <subcellularLocation>
        <location evidence="1">Cell surface</location>
    </subcellularLocation>
</comment>
<feature type="domain" description="Trimeric autotransporter adhesin YadA-like stalk" evidence="13">
    <location>
        <begin position="1515"/>
        <end position="1552"/>
    </location>
</feature>
<protein>
    <submittedName>
        <fullName evidence="14">Surface protein/adhesin</fullName>
    </submittedName>
</protein>
<feature type="domain" description="Trimeric autotransporter adhesin YadA-like stalk" evidence="13">
    <location>
        <begin position="949"/>
        <end position="986"/>
    </location>
</feature>
<dbReference type="Gene3D" id="3.30.1300.30">
    <property type="entry name" value="GSPII I/J protein-like"/>
    <property type="match status" value="1"/>
</dbReference>
<organism evidence="14">
    <name type="scientific">Bartonella schoenbuchensis</name>
    <dbReference type="NCBI Taxonomy" id="165694"/>
    <lineage>
        <taxon>Bacteria</taxon>
        <taxon>Pseudomonadati</taxon>
        <taxon>Pseudomonadota</taxon>
        <taxon>Alphaproteobacteria</taxon>
        <taxon>Hyphomicrobiales</taxon>
        <taxon>Bartonellaceae</taxon>
        <taxon>Bartonella</taxon>
    </lineage>
</organism>
<feature type="domain" description="Trimeric autotransporter adhesin YadA-like stalk" evidence="13">
    <location>
        <begin position="549"/>
        <end position="589"/>
    </location>
</feature>
<dbReference type="Pfam" id="PF03895">
    <property type="entry name" value="YadA_anchor"/>
    <property type="match status" value="1"/>
</dbReference>
<evidence type="ECO:0000256" key="4">
    <source>
        <dbReference type="ARBA" id="ARBA00022448"/>
    </source>
</evidence>
<keyword evidence="6" id="KW-0812">Transmembrane</keyword>
<evidence type="ECO:0000256" key="11">
    <source>
        <dbReference type="SAM" id="MobiDB-lite"/>
    </source>
</evidence>
<evidence type="ECO:0000313" key="14">
    <source>
        <dbReference type="EMBL" id="CDP79737.1"/>
    </source>
</evidence>
<dbReference type="InterPro" id="IPR011049">
    <property type="entry name" value="Serralysin-like_metalloprot_C"/>
</dbReference>
<feature type="compositionally biased region" description="Polar residues" evidence="11">
    <location>
        <begin position="2200"/>
        <end position="2210"/>
    </location>
</feature>
<dbReference type="Gene3D" id="1.20.5.170">
    <property type="match status" value="9"/>
</dbReference>
<feature type="domain" description="Trimeric autotransporter adhesin YadA-like C-terminal membrane anchor" evidence="12">
    <location>
        <begin position="2382"/>
        <end position="2435"/>
    </location>
</feature>
<keyword evidence="8" id="KW-0653">Protein transport</keyword>
<dbReference type="SUPFAM" id="SSF101967">
    <property type="entry name" value="Adhesin YadA, collagen-binding domain"/>
    <property type="match status" value="1"/>
</dbReference>
<evidence type="ECO:0000259" key="13">
    <source>
        <dbReference type="Pfam" id="PF05662"/>
    </source>
</evidence>
<proteinExistence type="inferred from homology"/>
<keyword evidence="7" id="KW-0732">Signal</keyword>
<dbReference type="InterPro" id="IPR008635">
    <property type="entry name" value="Coiled_stalk_dom"/>
</dbReference>
<dbReference type="Gene3D" id="2.150.10.10">
    <property type="entry name" value="Serralysin-like metalloprotease, C-terminal"/>
    <property type="match status" value="5"/>
</dbReference>
<feature type="domain" description="Trimeric autotransporter adhesin YadA-like stalk" evidence="13">
    <location>
        <begin position="1371"/>
        <end position="1411"/>
    </location>
</feature>
<feature type="domain" description="Trimeric autotransporter adhesin YadA-like stalk" evidence="13">
    <location>
        <begin position="1807"/>
        <end position="1847"/>
    </location>
</feature>
<feature type="domain" description="Trimeric autotransporter adhesin YadA-like stalk" evidence="13">
    <location>
        <begin position="2097"/>
        <end position="2136"/>
    </location>
</feature>
<dbReference type="EMBL" id="HG977196">
    <property type="protein sequence ID" value="CDP79737.1"/>
    <property type="molecule type" value="Genomic_DNA"/>
</dbReference>
<dbReference type="Gene3D" id="4.10.80.270">
    <property type="match status" value="1"/>
</dbReference>
<dbReference type="Pfam" id="PF05662">
    <property type="entry name" value="YadA_stalk"/>
    <property type="match status" value="12"/>
</dbReference>
<evidence type="ECO:0000256" key="2">
    <source>
        <dbReference type="ARBA" id="ARBA00004442"/>
    </source>
</evidence>
<evidence type="ECO:0000259" key="12">
    <source>
        <dbReference type="Pfam" id="PF03895"/>
    </source>
</evidence>
<gene>
    <name evidence="14" type="primary">badA5_2</name>
    <name evidence="14" type="ORF">BN1046_00640</name>
</gene>
<keyword evidence="9" id="KW-0472">Membrane</keyword>
<dbReference type="InterPro" id="IPR005594">
    <property type="entry name" value="YadA_C"/>
</dbReference>
<evidence type="ECO:0000256" key="8">
    <source>
        <dbReference type="ARBA" id="ARBA00022927"/>
    </source>
</evidence>
<evidence type="ECO:0000256" key="5">
    <source>
        <dbReference type="ARBA" id="ARBA00022452"/>
    </source>
</evidence>
<dbReference type="GO" id="GO:0009279">
    <property type="term" value="C:cell outer membrane"/>
    <property type="evidence" value="ECO:0007669"/>
    <property type="project" value="UniProtKB-SubCell"/>
</dbReference>
<evidence type="ECO:0000256" key="9">
    <source>
        <dbReference type="ARBA" id="ARBA00023136"/>
    </source>
</evidence>
<feature type="domain" description="Trimeric autotransporter adhesin YadA-like stalk" evidence="13">
    <location>
        <begin position="811"/>
        <end position="849"/>
    </location>
</feature>
<feature type="domain" description="Trimeric autotransporter adhesin YadA-like stalk" evidence="13">
    <location>
        <begin position="1227"/>
        <end position="1264"/>
    </location>
</feature>
<dbReference type="InterPro" id="IPR045584">
    <property type="entry name" value="Pilin-like"/>
</dbReference>
<feature type="domain" description="Trimeric autotransporter adhesin YadA-like stalk" evidence="13">
    <location>
        <begin position="1951"/>
        <end position="1988"/>
    </location>
</feature>
<dbReference type="SUPFAM" id="SSF54523">
    <property type="entry name" value="Pili subunits"/>
    <property type="match status" value="1"/>
</dbReference>
<accession>A0A024LQK0</accession>
<dbReference type="GO" id="GO:0009986">
    <property type="term" value="C:cell surface"/>
    <property type="evidence" value="ECO:0007669"/>
    <property type="project" value="UniProtKB-SubCell"/>
</dbReference>
<evidence type="ECO:0000256" key="1">
    <source>
        <dbReference type="ARBA" id="ARBA00004241"/>
    </source>
</evidence>
<keyword evidence="4" id="KW-0813">Transport</keyword>
<dbReference type="Gene3D" id="6.10.250.2030">
    <property type="match status" value="5"/>
</dbReference>
<feature type="region of interest" description="Disordered" evidence="11">
    <location>
        <begin position="2182"/>
        <end position="2210"/>
    </location>
</feature>
<evidence type="ECO:0000256" key="10">
    <source>
        <dbReference type="ARBA" id="ARBA00023237"/>
    </source>
</evidence>
<reference evidence="14" key="1">
    <citation type="submission" date="2013-11" db="EMBL/GenBank/DDBJ databases">
        <authorList>
            <person name="GENOMES U."/>
        </authorList>
    </citation>
    <scope>NUCLEOTIDE SEQUENCE</scope>
    <source>
        <strain evidence="14">MVT06</strain>
    </source>
</reference>
<feature type="domain" description="Trimeric autotransporter adhesin YadA-like stalk" evidence="13">
    <location>
        <begin position="1082"/>
        <end position="1125"/>
    </location>
</feature>
<evidence type="ECO:0000256" key="6">
    <source>
        <dbReference type="ARBA" id="ARBA00022692"/>
    </source>
</evidence>
<comment type="similarity">
    <text evidence="3">Belongs to the autotransporter-2 (AT-2) (TC 1.B.40) family.</text>
</comment>
<feature type="domain" description="Trimeric autotransporter adhesin YadA-like stalk" evidence="13">
    <location>
        <begin position="300"/>
        <end position="324"/>
    </location>
</feature>
<keyword evidence="5" id="KW-1134">Transmembrane beta strand</keyword>
<reference evidence="14" key="2">
    <citation type="submission" date="2014-05" db="EMBL/GenBank/DDBJ databases">
        <title>Genome sequencing of Bartonella spp. isolated from human blood.</title>
        <authorList>
            <person name="Raoult D."/>
        </authorList>
    </citation>
    <scope>NUCLEOTIDE SEQUENCE</scope>
    <source>
        <strain evidence="14">MVT06</strain>
    </source>
</reference>
<feature type="domain" description="Trimeric autotransporter adhesin YadA-like stalk" evidence="13">
    <location>
        <begin position="692"/>
        <end position="731"/>
    </location>
</feature>
<name>A0A024LQK0_9HYPH</name>
<feature type="compositionally biased region" description="Polar residues" evidence="11">
    <location>
        <begin position="2182"/>
        <end position="2193"/>
    </location>
</feature>
<keyword evidence="10" id="KW-0998">Cell outer membrane</keyword>
<dbReference type="GO" id="GO:0015031">
    <property type="term" value="P:protein transport"/>
    <property type="evidence" value="ECO:0007669"/>
    <property type="project" value="UniProtKB-KW"/>
</dbReference>
<evidence type="ECO:0000256" key="7">
    <source>
        <dbReference type="ARBA" id="ARBA00022729"/>
    </source>
</evidence>